<evidence type="ECO:0000313" key="5">
    <source>
        <dbReference type="Ensembl" id="ENSOABP00000040602.2"/>
    </source>
</evidence>
<feature type="compositionally biased region" description="Polar residues" evidence="3">
    <location>
        <begin position="197"/>
        <end position="207"/>
    </location>
</feature>
<evidence type="ECO:0000313" key="6">
    <source>
        <dbReference type="Proteomes" id="UP000472276"/>
    </source>
</evidence>
<dbReference type="SUPFAM" id="SSF55550">
    <property type="entry name" value="SH2 domain"/>
    <property type="match status" value="1"/>
</dbReference>
<feature type="region of interest" description="Disordered" evidence="3">
    <location>
        <begin position="87"/>
        <end position="373"/>
    </location>
</feature>
<dbReference type="SUPFAM" id="SSF47769">
    <property type="entry name" value="SAM/Pointed domain"/>
    <property type="match status" value="1"/>
</dbReference>
<dbReference type="FunFam" id="3.30.505.10:FF:000016">
    <property type="entry name" value="B-cell linker protein isoform 2"/>
    <property type="match status" value="1"/>
</dbReference>
<dbReference type="OMA" id="ELLEDEX"/>
<dbReference type="AlphaFoldDB" id="A0A668UQ65"/>
<dbReference type="Gene3D" id="3.30.505.10">
    <property type="entry name" value="SH2 domain"/>
    <property type="match status" value="1"/>
</dbReference>
<feature type="compositionally biased region" description="Basic and acidic residues" evidence="3">
    <location>
        <begin position="208"/>
        <end position="217"/>
    </location>
</feature>
<feature type="compositionally biased region" description="Pro residues" evidence="3">
    <location>
        <begin position="291"/>
        <end position="300"/>
    </location>
</feature>
<feature type="compositionally biased region" description="Basic residues" evidence="3">
    <location>
        <begin position="155"/>
        <end position="164"/>
    </location>
</feature>
<dbReference type="InterPro" id="IPR013761">
    <property type="entry name" value="SAM/pointed_sf"/>
</dbReference>
<feature type="domain" description="SH2" evidence="4">
    <location>
        <begin position="380"/>
        <end position="487"/>
    </location>
</feature>
<evidence type="ECO:0000259" key="4">
    <source>
        <dbReference type="PROSITE" id="PS50001"/>
    </source>
</evidence>
<dbReference type="CDD" id="cd09929">
    <property type="entry name" value="SH2_BLNK_SLP-76"/>
    <property type="match status" value="1"/>
</dbReference>
<dbReference type="RefSeq" id="XP_031582190.2">
    <property type="nucleotide sequence ID" value="XM_031726330.2"/>
</dbReference>
<dbReference type="InterPro" id="IPR000980">
    <property type="entry name" value="SH2"/>
</dbReference>
<sequence>MNLPSREECEGWDQAKVAFLLYKNNMQECAVTVNRLKINGQRFLNLSESDMSKFSLIHQPQLQKIVQDIKKNDGSFLNKLKRLTNKPVPTVPARDYRDDHRESDDHLSDSDYDNDTYEDPRDDDSYEPPPSHRVFTALPSGSFPRGEYVDSPPKRPPKKPLRPTKFKELPPEPPNVGSDEEDYINPDVDDNYIEPSENATSRNSGNKATRDLPKLPERTPSPDFYEVPDKEDNSPAHPGSRLCPTPAKHSPSLPPKPSPRVAMRKSPTHVQEITDGDEYEVCDPDDSPGRNRPPPLPKPKPIPRERSPKPPLGPRPDLKAKDFESKTLPLAHNEQKTPPKAFTLDFQRPKIPIPQFTSPKPPENDTGDQDKDADIYRKPWYANGCDRKTADDALFRSNKDGAFMVRKSSGHDAQQPYTLVVFYNGRVYNIPIRYIPSTQQYALGREKKGEEHFSSVSKIIENHQRNPLVLIDSQSNAKEATKLCYPVKP</sequence>
<dbReference type="GO" id="GO:0005737">
    <property type="term" value="C:cytoplasm"/>
    <property type="evidence" value="ECO:0007669"/>
    <property type="project" value="UniProtKB-ARBA"/>
</dbReference>
<reference evidence="5" key="2">
    <citation type="submission" date="2025-09" db="UniProtKB">
        <authorList>
            <consortium name="Ensembl"/>
        </authorList>
    </citation>
    <scope>IDENTIFICATION</scope>
</reference>
<protein>
    <recommendedName>
        <fullName evidence="4">SH2 domain-containing protein</fullName>
    </recommendedName>
</protein>
<dbReference type="GO" id="GO:0035556">
    <property type="term" value="P:intracellular signal transduction"/>
    <property type="evidence" value="ECO:0007669"/>
    <property type="project" value="TreeGrafter"/>
</dbReference>
<keyword evidence="1 2" id="KW-0727">SH2 domain</keyword>
<dbReference type="Ensembl" id="ENSOABT00000041706.2">
    <property type="protein sequence ID" value="ENSOABP00000040602.2"/>
    <property type="gene ID" value="ENSOABG00000018466.2"/>
</dbReference>
<dbReference type="GeneID" id="116309664"/>
<feature type="compositionally biased region" description="Acidic residues" evidence="3">
    <location>
        <begin position="274"/>
        <end position="286"/>
    </location>
</feature>
<organism evidence="5 6">
    <name type="scientific">Oreochromis aureus</name>
    <name type="common">Israeli tilapia</name>
    <name type="synonym">Chromis aureus</name>
    <dbReference type="NCBI Taxonomy" id="47969"/>
    <lineage>
        <taxon>Eukaryota</taxon>
        <taxon>Metazoa</taxon>
        <taxon>Chordata</taxon>
        <taxon>Craniata</taxon>
        <taxon>Vertebrata</taxon>
        <taxon>Euteleostomi</taxon>
        <taxon>Actinopterygii</taxon>
        <taxon>Neopterygii</taxon>
        <taxon>Teleostei</taxon>
        <taxon>Neoteleostei</taxon>
        <taxon>Acanthomorphata</taxon>
        <taxon>Ovalentaria</taxon>
        <taxon>Cichlomorphae</taxon>
        <taxon>Cichliformes</taxon>
        <taxon>Cichlidae</taxon>
        <taxon>African cichlids</taxon>
        <taxon>Pseudocrenilabrinae</taxon>
        <taxon>Oreochromini</taxon>
        <taxon>Oreochromis</taxon>
    </lineage>
</organism>
<evidence type="ECO:0000256" key="3">
    <source>
        <dbReference type="SAM" id="MobiDB-lite"/>
    </source>
</evidence>
<feature type="compositionally biased region" description="Basic and acidic residues" evidence="3">
    <location>
        <begin position="94"/>
        <end position="109"/>
    </location>
</feature>
<dbReference type="PANTHER" id="PTHR14098:SF3">
    <property type="entry name" value="B-CELL LINKER PROTEIN"/>
    <property type="match status" value="1"/>
</dbReference>
<name>A0A668UQ65_OREAU</name>
<dbReference type="Pfam" id="PF00017">
    <property type="entry name" value="SH2"/>
    <property type="match status" value="1"/>
</dbReference>
<accession>A0A668UQ65</accession>
<dbReference type="Proteomes" id="UP000472276">
    <property type="component" value="Unassembled WGS sequence"/>
</dbReference>
<dbReference type="SMART" id="SM00252">
    <property type="entry name" value="SH2"/>
    <property type="match status" value="1"/>
</dbReference>
<dbReference type="PANTHER" id="PTHR14098">
    <property type="entry name" value="SH2 DOMAIN CONTAINING PROTEIN"/>
    <property type="match status" value="1"/>
</dbReference>
<dbReference type="InterPro" id="IPR051751">
    <property type="entry name" value="Immunoreceptor_sig_adapters"/>
</dbReference>
<feature type="compositionally biased region" description="Acidic residues" evidence="3">
    <location>
        <begin position="110"/>
        <end position="126"/>
    </location>
</feature>
<dbReference type="GO" id="GO:0007169">
    <property type="term" value="P:cell surface receptor protein tyrosine kinase signaling pathway"/>
    <property type="evidence" value="ECO:0007669"/>
    <property type="project" value="TreeGrafter"/>
</dbReference>
<proteinExistence type="predicted"/>
<dbReference type="PROSITE" id="PS50001">
    <property type="entry name" value="SH2"/>
    <property type="match status" value="1"/>
</dbReference>
<dbReference type="Gene3D" id="1.10.150.50">
    <property type="entry name" value="Transcription Factor, Ets-1"/>
    <property type="match status" value="1"/>
</dbReference>
<feature type="compositionally biased region" description="Acidic residues" evidence="3">
    <location>
        <begin position="178"/>
        <end position="192"/>
    </location>
</feature>
<reference evidence="5" key="1">
    <citation type="submission" date="2025-08" db="UniProtKB">
        <authorList>
            <consortium name="Ensembl"/>
        </authorList>
    </citation>
    <scope>IDENTIFICATION</scope>
</reference>
<evidence type="ECO:0000256" key="1">
    <source>
        <dbReference type="ARBA" id="ARBA00022999"/>
    </source>
</evidence>
<gene>
    <name evidence="5" type="primary">BLNK</name>
</gene>
<dbReference type="InterPro" id="IPR036860">
    <property type="entry name" value="SH2_dom_sf"/>
</dbReference>
<feature type="compositionally biased region" description="Basic and acidic residues" evidence="3">
    <location>
        <begin position="316"/>
        <end position="325"/>
    </location>
</feature>
<keyword evidence="6" id="KW-1185">Reference proteome</keyword>
<evidence type="ECO:0000256" key="2">
    <source>
        <dbReference type="PROSITE-ProRule" id="PRU00191"/>
    </source>
</evidence>